<dbReference type="InterPro" id="IPR006680">
    <property type="entry name" value="Amidohydro-rel"/>
</dbReference>
<dbReference type="GO" id="GO:0016810">
    <property type="term" value="F:hydrolase activity, acting on carbon-nitrogen (but not peptide) bonds"/>
    <property type="evidence" value="ECO:0007669"/>
    <property type="project" value="InterPro"/>
</dbReference>
<dbReference type="InterPro" id="IPR051781">
    <property type="entry name" value="Metallo-dep_Hydrolase"/>
</dbReference>
<reference evidence="2 3" key="1">
    <citation type="submission" date="2019-06" db="EMBL/GenBank/DDBJ databases">
        <title>Genome sequence of Rhodobacteraceae bacterium D4M1.</title>
        <authorList>
            <person name="Cao J."/>
        </authorList>
    </citation>
    <scope>NUCLEOTIDE SEQUENCE [LARGE SCALE GENOMIC DNA]</scope>
    <source>
        <strain evidence="2 3">D4M1</strain>
    </source>
</reference>
<dbReference type="Gene3D" id="3.20.20.140">
    <property type="entry name" value="Metal-dependent hydrolases"/>
    <property type="match status" value="2"/>
</dbReference>
<accession>A0A5B8FXF1</accession>
<gene>
    <name evidence="2" type="ORF">FDP22_05025</name>
</gene>
<dbReference type="SUPFAM" id="SSF51338">
    <property type="entry name" value="Composite domain of metallo-dependent hydrolases"/>
    <property type="match status" value="1"/>
</dbReference>
<dbReference type="InterPro" id="IPR032466">
    <property type="entry name" value="Metal_Hydrolase"/>
</dbReference>
<dbReference type="Gene3D" id="2.30.40.10">
    <property type="entry name" value="Urease, subunit C, domain 1"/>
    <property type="match status" value="1"/>
</dbReference>
<dbReference type="PIRSF" id="PIRSF038971">
    <property type="entry name" value="PhnM"/>
    <property type="match status" value="1"/>
</dbReference>
<dbReference type="PANTHER" id="PTHR43135:SF3">
    <property type="entry name" value="ALPHA-D-RIBOSE 1-METHYLPHOSPHONATE 5-TRIPHOSPHATE DIPHOSPHATASE"/>
    <property type="match status" value="1"/>
</dbReference>
<sequence length="390" mass="41453">MTPLDTPAPQPDTGDDAACFTLSNAMLVLPDRVLEGGLRIEHGRIAGLTRSPGRDMGGAFLLPGLVDIHTDHVEKHVFPRSTVRWDMLNAFLAHDAQVIGSGITTVFDSLPVGAAQHRPERREILADLVAALEEGRALGLFRAEHLLHLRCEVTDPATPALAASVIDRAQIVSVMDHTPGDRQVTDIADWVTGMARDLQITLERSRELTDALLERSAREGGRVRAEVVALARAHGLPMLSHDDASPAHVAMAVAEGVAVSEFPTTRAAAEAARAAGLAIVAGAPNYLRGGSQSGNVAVRELLEAGLVDILASDYVPRALIDAAFAIAADPALPQGLPETVRMVSEAPARAAGLTDRGRLEPGLRADLLHVARTRGRTHLRAAWRAGRRVA</sequence>
<feature type="domain" description="Amidohydrolase-related" evidence="1">
    <location>
        <begin position="247"/>
        <end position="370"/>
    </location>
</feature>
<dbReference type="InterPro" id="IPR011059">
    <property type="entry name" value="Metal-dep_hydrolase_composite"/>
</dbReference>
<keyword evidence="2" id="KW-0378">Hydrolase</keyword>
<dbReference type="GO" id="GO:0019700">
    <property type="term" value="P:organic phosphonate catabolic process"/>
    <property type="evidence" value="ECO:0007669"/>
    <property type="project" value="InterPro"/>
</dbReference>
<dbReference type="SUPFAM" id="SSF51556">
    <property type="entry name" value="Metallo-dependent hydrolases"/>
    <property type="match status" value="1"/>
</dbReference>
<proteinExistence type="predicted"/>
<dbReference type="NCBIfam" id="TIGR02318">
    <property type="entry name" value="phosphono_phnM"/>
    <property type="match status" value="1"/>
</dbReference>
<dbReference type="PANTHER" id="PTHR43135">
    <property type="entry name" value="ALPHA-D-RIBOSE 1-METHYLPHOSPHONATE 5-TRIPHOSPHATE DIPHOSPHATASE"/>
    <property type="match status" value="1"/>
</dbReference>
<dbReference type="KEGG" id="ppru:FDP22_05025"/>
<evidence type="ECO:0000259" key="1">
    <source>
        <dbReference type="Pfam" id="PF01979"/>
    </source>
</evidence>
<evidence type="ECO:0000313" key="2">
    <source>
        <dbReference type="EMBL" id="QDL91199.1"/>
    </source>
</evidence>
<evidence type="ECO:0000313" key="3">
    <source>
        <dbReference type="Proteomes" id="UP000305888"/>
    </source>
</evidence>
<protein>
    <submittedName>
        <fullName evidence="2">Alpha-D-ribose 1-methylphosphonate 5-triphosphate diphosphatase</fullName>
        <ecNumber evidence="2">3.6.1.63</ecNumber>
    </submittedName>
</protein>
<dbReference type="EMBL" id="CP040818">
    <property type="protein sequence ID" value="QDL91199.1"/>
    <property type="molecule type" value="Genomic_DNA"/>
</dbReference>
<dbReference type="Pfam" id="PF01979">
    <property type="entry name" value="Amidohydro_1"/>
    <property type="match status" value="1"/>
</dbReference>
<dbReference type="EC" id="3.6.1.63" evidence="2"/>
<dbReference type="OrthoDB" id="9785413at2"/>
<dbReference type="Proteomes" id="UP000305888">
    <property type="component" value="Chromosome"/>
</dbReference>
<keyword evidence="3" id="KW-1185">Reference proteome</keyword>
<dbReference type="AlphaFoldDB" id="A0A5B8FXF1"/>
<dbReference type="InterPro" id="IPR012696">
    <property type="entry name" value="PhnM"/>
</dbReference>
<dbReference type="NCBIfam" id="NF011984">
    <property type="entry name" value="PRK15446.1-5"/>
    <property type="match status" value="1"/>
</dbReference>
<organism evidence="2 3">
    <name type="scientific">Paroceanicella profunda</name>
    <dbReference type="NCBI Taxonomy" id="2579971"/>
    <lineage>
        <taxon>Bacteria</taxon>
        <taxon>Pseudomonadati</taxon>
        <taxon>Pseudomonadota</taxon>
        <taxon>Alphaproteobacteria</taxon>
        <taxon>Rhodobacterales</taxon>
        <taxon>Paracoccaceae</taxon>
        <taxon>Paroceanicella</taxon>
    </lineage>
</organism>
<dbReference type="RefSeq" id="WP_138575597.1">
    <property type="nucleotide sequence ID" value="NZ_CP040818.1"/>
</dbReference>
<name>A0A5B8FXF1_9RHOB</name>
<dbReference type="NCBIfam" id="NF011990">
    <property type="entry name" value="PRK15446.2-6"/>
    <property type="match status" value="1"/>
</dbReference>